<evidence type="ECO:0000259" key="11">
    <source>
        <dbReference type="PROSITE" id="PS50240"/>
    </source>
</evidence>
<name>A0A7R8V5J8_HERIL</name>
<evidence type="ECO:0000256" key="5">
    <source>
        <dbReference type="ARBA" id="ARBA00022801"/>
    </source>
</evidence>
<comment type="subcellular location">
    <subcellularLocation>
        <location evidence="1">Secreted</location>
    </subcellularLocation>
</comment>
<evidence type="ECO:0000256" key="1">
    <source>
        <dbReference type="ARBA" id="ARBA00004613"/>
    </source>
</evidence>
<dbReference type="Pfam" id="PF00089">
    <property type="entry name" value="Trypsin"/>
    <property type="match status" value="2"/>
</dbReference>
<dbReference type="GO" id="GO:0005576">
    <property type="term" value="C:extracellular region"/>
    <property type="evidence" value="ECO:0007669"/>
    <property type="project" value="UniProtKB-SubCell"/>
</dbReference>
<dbReference type="PANTHER" id="PTHR24276">
    <property type="entry name" value="POLYSERASE-RELATED"/>
    <property type="match status" value="1"/>
</dbReference>
<dbReference type="InterPro" id="IPR050430">
    <property type="entry name" value="Peptidase_S1"/>
</dbReference>
<dbReference type="AlphaFoldDB" id="A0A7R8V5J8"/>
<dbReference type="PRINTS" id="PR00722">
    <property type="entry name" value="CHYMOTRYPSIN"/>
</dbReference>
<evidence type="ECO:0000256" key="4">
    <source>
        <dbReference type="ARBA" id="ARBA00022670"/>
    </source>
</evidence>
<dbReference type="InterPro" id="IPR009003">
    <property type="entry name" value="Peptidase_S1_PA"/>
</dbReference>
<dbReference type="GO" id="GO:0004252">
    <property type="term" value="F:serine-type endopeptidase activity"/>
    <property type="evidence" value="ECO:0007669"/>
    <property type="project" value="InterPro"/>
</dbReference>
<dbReference type="PROSITE" id="PS50240">
    <property type="entry name" value="TRYPSIN_DOM"/>
    <property type="match status" value="2"/>
</dbReference>
<dbReference type="PROSITE" id="PS00134">
    <property type="entry name" value="TRYPSIN_HIS"/>
    <property type="match status" value="2"/>
</dbReference>
<keyword evidence="13" id="KW-1185">Reference proteome</keyword>
<dbReference type="GO" id="GO:0006508">
    <property type="term" value="P:proteolysis"/>
    <property type="evidence" value="ECO:0007669"/>
    <property type="project" value="UniProtKB-KW"/>
</dbReference>
<keyword evidence="3" id="KW-0964">Secreted</keyword>
<dbReference type="CDD" id="cd00190">
    <property type="entry name" value="Tryp_SPc"/>
    <property type="match status" value="2"/>
</dbReference>
<feature type="compositionally biased region" description="Low complexity" evidence="9">
    <location>
        <begin position="569"/>
        <end position="615"/>
    </location>
</feature>
<evidence type="ECO:0000256" key="3">
    <source>
        <dbReference type="ARBA" id="ARBA00022525"/>
    </source>
</evidence>
<reference evidence="12 13" key="1">
    <citation type="submission" date="2020-11" db="EMBL/GenBank/DDBJ databases">
        <authorList>
            <person name="Wallbank WR R."/>
            <person name="Pardo Diaz C."/>
            <person name="Kozak K."/>
            <person name="Martin S."/>
            <person name="Jiggins C."/>
            <person name="Moest M."/>
            <person name="Warren A I."/>
            <person name="Generalovic N T."/>
            <person name="Byers J.R.P. K."/>
            <person name="Montejo-Kovacevich G."/>
            <person name="Yen C E."/>
        </authorList>
    </citation>
    <scope>NUCLEOTIDE SEQUENCE [LARGE SCALE GENOMIC DNA]</scope>
</reference>
<dbReference type="Gene3D" id="2.40.10.10">
    <property type="entry name" value="Trypsin-like serine proteases"/>
    <property type="match status" value="2"/>
</dbReference>
<feature type="compositionally biased region" description="Low complexity" evidence="9">
    <location>
        <begin position="665"/>
        <end position="695"/>
    </location>
</feature>
<dbReference type="FunFam" id="2.40.10.10:FF:000068">
    <property type="entry name" value="transmembrane protease serine 2"/>
    <property type="match status" value="2"/>
</dbReference>
<dbReference type="InterPro" id="IPR033116">
    <property type="entry name" value="TRYPSIN_SER"/>
</dbReference>
<dbReference type="Proteomes" id="UP000594454">
    <property type="component" value="Chromosome 6"/>
</dbReference>
<proteinExistence type="inferred from homology"/>
<keyword evidence="5 8" id="KW-0378">Hydrolase</keyword>
<dbReference type="EMBL" id="LR899014">
    <property type="protein sequence ID" value="CAD7093260.1"/>
    <property type="molecule type" value="Genomic_DNA"/>
</dbReference>
<feature type="region of interest" description="Disordered" evidence="9">
    <location>
        <begin position="565"/>
        <end position="720"/>
    </location>
</feature>
<evidence type="ECO:0000313" key="12">
    <source>
        <dbReference type="EMBL" id="CAD7093260.1"/>
    </source>
</evidence>
<keyword evidence="10" id="KW-0732">Signal</keyword>
<feature type="compositionally biased region" description="Low complexity" evidence="9">
    <location>
        <begin position="711"/>
        <end position="720"/>
    </location>
</feature>
<dbReference type="OrthoDB" id="6755574at2759"/>
<evidence type="ECO:0000256" key="2">
    <source>
        <dbReference type="ARBA" id="ARBA00007664"/>
    </source>
</evidence>
<feature type="signal peptide" evidence="10">
    <location>
        <begin position="1"/>
        <end position="22"/>
    </location>
</feature>
<gene>
    <name evidence="12" type="ORF">HERILL_LOCUS15550</name>
</gene>
<protein>
    <recommendedName>
        <fullName evidence="11">Peptidase S1 domain-containing protein</fullName>
    </recommendedName>
</protein>
<feature type="compositionally biased region" description="Low complexity" evidence="9">
    <location>
        <begin position="636"/>
        <end position="649"/>
    </location>
</feature>
<evidence type="ECO:0000256" key="10">
    <source>
        <dbReference type="SAM" id="SignalP"/>
    </source>
</evidence>
<evidence type="ECO:0000256" key="7">
    <source>
        <dbReference type="ARBA" id="ARBA00023157"/>
    </source>
</evidence>
<feature type="compositionally biased region" description="Pro residues" evidence="9">
    <location>
        <begin position="616"/>
        <end position="635"/>
    </location>
</feature>
<accession>A0A7R8V5J8</accession>
<keyword evidence="4 8" id="KW-0645">Protease</keyword>
<feature type="compositionally biased region" description="Pro residues" evidence="9">
    <location>
        <begin position="696"/>
        <end position="710"/>
    </location>
</feature>
<feature type="domain" description="Peptidase S1" evidence="11">
    <location>
        <begin position="319"/>
        <end position="562"/>
    </location>
</feature>
<dbReference type="PANTHER" id="PTHR24276:SF91">
    <property type="entry name" value="AT26814P-RELATED"/>
    <property type="match status" value="1"/>
</dbReference>
<feature type="compositionally biased region" description="Pro residues" evidence="9">
    <location>
        <begin position="650"/>
        <end position="664"/>
    </location>
</feature>
<sequence length="817" mass="85870">MANRRSVSIVFSLVAILGFARGFSSKVEERPPPEELRIVGGYRTHEVIPYQVSIQSRAVENIVNRLIQTLLPFVKAEWTHVCGGAIISRRHVLTAAHCVFGSEPRDITVVAGTHDLAYRAYRHGVEKFAIHPDYREISSDIAIITIQENFLFGSKVQKIGYDGDYDIPPGSSCKFFGWGYLTPVRIGLNAFQLHGIELKTIPNEDCQAGEYAVTDTEICTSGSLVQGLCAGDSGGALTTWDQSNIIGIASYSSQLCGSGLPDVFTRVSKFVDWIKENVEGPTGIISSTMAFKGSTSIGLLVLIIYAQYSKGQINGESRIVGGTPIQGHVPYQASLQGRTSGSGIVDRLLQLMLMQSLSEYSHYCGACIISKEHVLTAAHCMDGADHTQITVVVGTSSRLRGGRRYAIASYVNHPDYGKLRRNDISIITVAEPFTFGPTINKIDFRGPAEILSGMRVKLSGWGYTTPLATFSLPIGLRAIILRIISNEECRSKGYNVSEDEMCTSSGILRGACMGDSGGPLVTLDGKKLIGLVSRGSSLCGAGRPEVYTRVAPFVSWIEKEIGLTSSPETQASTSSPPAHTSTVAIPTTTPSPATTPKPTTKPASSATPTATKPTPASTPSPTKPKPAVTPTPASIPTPAATPTATKPSPAIKPTPATTPTPTKPKPAATSTPASIPTPVATPAATKPSSAATPNPVTIPSPAIPPTPSATPPLSTKAPTSGSIVTAFTPVGAQTVQTLAPTTAIPATSAPSTTAILESSTGFTAMDNVEAITEPAAEVAAAIVTEPTTAIAMDPVTEQAIEPEIVVTPSTIDTTIQL</sequence>
<evidence type="ECO:0000313" key="13">
    <source>
        <dbReference type="Proteomes" id="UP000594454"/>
    </source>
</evidence>
<dbReference type="SMART" id="SM00020">
    <property type="entry name" value="Tryp_SPc"/>
    <property type="match status" value="2"/>
</dbReference>
<comment type="similarity">
    <text evidence="2">Belongs to the peptidase S1 family.</text>
</comment>
<dbReference type="InterPro" id="IPR001314">
    <property type="entry name" value="Peptidase_S1A"/>
</dbReference>
<organism evidence="12 13">
    <name type="scientific">Hermetia illucens</name>
    <name type="common">Black soldier fly</name>
    <dbReference type="NCBI Taxonomy" id="343691"/>
    <lineage>
        <taxon>Eukaryota</taxon>
        <taxon>Metazoa</taxon>
        <taxon>Ecdysozoa</taxon>
        <taxon>Arthropoda</taxon>
        <taxon>Hexapoda</taxon>
        <taxon>Insecta</taxon>
        <taxon>Pterygota</taxon>
        <taxon>Neoptera</taxon>
        <taxon>Endopterygota</taxon>
        <taxon>Diptera</taxon>
        <taxon>Brachycera</taxon>
        <taxon>Stratiomyomorpha</taxon>
        <taxon>Stratiomyidae</taxon>
        <taxon>Hermetiinae</taxon>
        <taxon>Hermetia</taxon>
    </lineage>
</organism>
<dbReference type="InterPro" id="IPR043504">
    <property type="entry name" value="Peptidase_S1_PA_chymotrypsin"/>
</dbReference>
<dbReference type="PROSITE" id="PS00135">
    <property type="entry name" value="TRYPSIN_SER"/>
    <property type="match status" value="1"/>
</dbReference>
<feature type="chain" id="PRO_5030916406" description="Peptidase S1 domain-containing protein" evidence="10">
    <location>
        <begin position="23"/>
        <end position="817"/>
    </location>
</feature>
<dbReference type="SUPFAM" id="SSF50494">
    <property type="entry name" value="Trypsin-like serine proteases"/>
    <property type="match status" value="2"/>
</dbReference>
<evidence type="ECO:0000256" key="6">
    <source>
        <dbReference type="ARBA" id="ARBA00022825"/>
    </source>
</evidence>
<dbReference type="InterPro" id="IPR001254">
    <property type="entry name" value="Trypsin_dom"/>
</dbReference>
<keyword evidence="6 8" id="KW-0720">Serine protease</keyword>
<keyword evidence="7" id="KW-1015">Disulfide bond</keyword>
<dbReference type="InParanoid" id="A0A7R8V5J8"/>
<evidence type="ECO:0000256" key="8">
    <source>
        <dbReference type="RuleBase" id="RU363034"/>
    </source>
</evidence>
<dbReference type="InterPro" id="IPR018114">
    <property type="entry name" value="TRYPSIN_HIS"/>
</dbReference>
<evidence type="ECO:0000256" key="9">
    <source>
        <dbReference type="SAM" id="MobiDB-lite"/>
    </source>
</evidence>
<feature type="domain" description="Peptidase S1" evidence="11">
    <location>
        <begin position="38"/>
        <end position="279"/>
    </location>
</feature>